<dbReference type="InterPro" id="IPR050640">
    <property type="entry name" value="Bact_2-comp_sensor_kinase"/>
</dbReference>
<dbReference type="PRINTS" id="PR00344">
    <property type="entry name" value="BCTRLSENSOR"/>
</dbReference>
<evidence type="ECO:0000259" key="4">
    <source>
        <dbReference type="Pfam" id="PF02518"/>
    </source>
</evidence>
<evidence type="ECO:0000256" key="2">
    <source>
        <dbReference type="ARBA" id="ARBA00012438"/>
    </source>
</evidence>
<dbReference type="SUPFAM" id="SSF55874">
    <property type="entry name" value="ATPase domain of HSP90 chaperone/DNA topoisomerase II/histidine kinase"/>
    <property type="match status" value="1"/>
</dbReference>
<gene>
    <name evidence="5" type="ORF">WDJ61_16795</name>
</gene>
<dbReference type="InterPro" id="IPR004358">
    <property type="entry name" value="Sig_transdc_His_kin-like_C"/>
</dbReference>
<proteinExistence type="predicted"/>
<dbReference type="Pfam" id="PF02518">
    <property type="entry name" value="HATPase_c"/>
    <property type="match status" value="1"/>
</dbReference>
<evidence type="ECO:0000256" key="3">
    <source>
        <dbReference type="ARBA" id="ARBA00023012"/>
    </source>
</evidence>
<comment type="catalytic activity">
    <reaction evidence="1">
        <text>ATP + protein L-histidine = ADP + protein N-phospho-L-histidine.</text>
        <dbReference type="EC" id="2.7.13.3"/>
    </reaction>
</comment>
<evidence type="ECO:0000313" key="5">
    <source>
        <dbReference type="EMBL" id="WXB92862.1"/>
    </source>
</evidence>
<dbReference type="Proteomes" id="UP001387364">
    <property type="component" value="Chromosome"/>
</dbReference>
<dbReference type="EC" id="2.7.13.3" evidence="2"/>
<organism evidence="5 6">
    <name type="scientific">Bacillus kandeliae</name>
    <dbReference type="NCBI Taxonomy" id="3129297"/>
    <lineage>
        <taxon>Bacteria</taxon>
        <taxon>Bacillati</taxon>
        <taxon>Bacillota</taxon>
        <taxon>Bacilli</taxon>
        <taxon>Bacillales</taxon>
        <taxon>Bacillaceae</taxon>
        <taxon>Bacillus</taxon>
    </lineage>
</organism>
<dbReference type="InterPro" id="IPR003594">
    <property type="entry name" value="HATPase_dom"/>
</dbReference>
<evidence type="ECO:0000313" key="6">
    <source>
        <dbReference type="Proteomes" id="UP001387364"/>
    </source>
</evidence>
<keyword evidence="5" id="KW-0547">Nucleotide-binding</keyword>
<dbReference type="Gene3D" id="3.30.565.10">
    <property type="entry name" value="Histidine kinase-like ATPase, C-terminal domain"/>
    <property type="match status" value="1"/>
</dbReference>
<reference evidence="5 6" key="1">
    <citation type="submission" date="2024-02" db="EMBL/GenBank/DDBJ databases">
        <title>Seven novel Bacillus-like species.</title>
        <authorList>
            <person name="Liu G."/>
        </authorList>
    </citation>
    <scope>NUCLEOTIDE SEQUENCE [LARGE SCALE GENOMIC DNA]</scope>
    <source>
        <strain evidence="5 6">FJAT-52991</strain>
    </source>
</reference>
<dbReference type="InterPro" id="IPR036890">
    <property type="entry name" value="HATPase_C_sf"/>
</dbReference>
<keyword evidence="5" id="KW-0067">ATP-binding</keyword>
<protein>
    <recommendedName>
        <fullName evidence="2">histidine kinase</fullName>
        <ecNumber evidence="2">2.7.13.3</ecNumber>
    </recommendedName>
</protein>
<evidence type="ECO:0000256" key="1">
    <source>
        <dbReference type="ARBA" id="ARBA00000085"/>
    </source>
</evidence>
<dbReference type="PANTHER" id="PTHR34220:SF7">
    <property type="entry name" value="SENSOR HISTIDINE KINASE YPDA"/>
    <property type="match status" value="1"/>
</dbReference>
<dbReference type="EMBL" id="CP147404">
    <property type="protein sequence ID" value="WXB92862.1"/>
    <property type="molecule type" value="Genomic_DNA"/>
</dbReference>
<name>A0ABZ2N591_9BACI</name>
<sequence length="105" mass="11799">MKRMKSTVKHGILKRASGGTVWIKIMDHSTHAEIMIKDDGVGMKEERLKQVLDGKIDSSRGIGLFNTNRRLQQIYGEGLQIHSSVNMGTEVFFTIPKNSKKTALK</sequence>
<dbReference type="GO" id="GO:0005524">
    <property type="term" value="F:ATP binding"/>
    <property type="evidence" value="ECO:0007669"/>
    <property type="project" value="UniProtKB-KW"/>
</dbReference>
<accession>A0ABZ2N591</accession>
<keyword evidence="6" id="KW-1185">Reference proteome</keyword>
<feature type="domain" description="Histidine kinase/HSP90-like ATPase" evidence="4">
    <location>
        <begin position="9"/>
        <end position="98"/>
    </location>
</feature>
<dbReference type="RefSeq" id="WP_338751805.1">
    <property type="nucleotide sequence ID" value="NZ_CP147404.1"/>
</dbReference>
<dbReference type="PANTHER" id="PTHR34220">
    <property type="entry name" value="SENSOR HISTIDINE KINASE YPDA"/>
    <property type="match status" value="1"/>
</dbReference>
<keyword evidence="3" id="KW-0902">Two-component regulatory system</keyword>